<evidence type="ECO:0000313" key="3">
    <source>
        <dbReference type="EMBL" id="QII13328.1"/>
    </source>
</evidence>
<keyword evidence="1" id="KW-0812">Transmembrane</keyword>
<dbReference type="KEGG" id="kst:KSMBR1_3168"/>
<protein>
    <submittedName>
        <fullName evidence="2">Uncharacterized protein</fullName>
    </submittedName>
</protein>
<dbReference type="Proteomes" id="UP000501926">
    <property type="component" value="Chromosome"/>
</dbReference>
<accession>Q1PUK0</accession>
<evidence type="ECO:0000313" key="2">
    <source>
        <dbReference type="EMBL" id="CAJ70901.1"/>
    </source>
</evidence>
<dbReference type="EMBL" id="CT573074">
    <property type="protein sequence ID" value="CAJ70901.1"/>
    <property type="molecule type" value="Genomic_DNA"/>
</dbReference>
<gene>
    <name evidence="3" type="ORF">KsCSTR_39490</name>
    <name evidence="4" type="ORF">KSMBR1_3168</name>
    <name evidence="2" type="ORF">kustb0156</name>
</gene>
<keyword evidence="1" id="KW-1133">Transmembrane helix</keyword>
<evidence type="ECO:0000313" key="5">
    <source>
        <dbReference type="Proteomes" id="UP000221734"/>
    </source>
</evidence>
<evidence type="ECO:0000256" key="1">
    <source>
        <dbReference type="SAM" id="Phobius"/>
    </source>
</evidence>
<reference evidence="5" key="3">
    <citation type="submission" date="2017-10" db="EMBL/GenBank/DDBJ databases">
        <authorList>
            <person name="Frank J."/>
        </authorList>
    </citation>
    <scope>NUCLEOTIDE SEQUENCE [LARGE SCALE GENOMIC DNA]</scope>
</reference>
<evidence type="ECO:0000313" key="6">
    <source>
        <dbReference type="Proteomes" id="UP000501926"/>
    </source>
</evidence>
<name>Q1PUK0_KUEST</name>
<dbReference type="AlphaFoldDB" id="Q1PUK0"/>
<feature type="transmembrane region" description="Helical" evidence="1">
    <location>
        <begin position="12"/>
        <end position="33"/>
    </location>
</feature>
<dbReference type="EMBL" id="CP049055">
    <property type="protein sequence ID" value="QII13328.1"/>
    <property type="molecule type" value="Genomic_DNA"/>
</dbReference>
<keyword evidence="1" id="KW-0472">Membrane</keyword>
<organism evidence="2">
    <name type="scientific">Kuenenia stuttgartiensis</name>
    <dbReference type="NCBI Taxonomy" id="174633"/>
    <lineage>
        <taxon>Bacteria</taxon>
        <taxon>Pseudomonadati</taxon>
        <taxon>Planctomycetota</taxon>
        <taxon>Candidatus Brocadiia</taxon>
        <taxon>Candidatus Brocadiales</taxon>
        <taxon>Candidatus Brocadiaceae</taxon>
        <taxon>Candidatus Kuenenia</taxon>
    </lineage>
</organism>
<dbReference type="EMBL" id="LT934425">
    <property type="protein sequence ID" value="SOH05645.1"/>
    <property type="molecule type" value="Genomic_DNA"/>
</dbReference>
<reference evidence="2" key="1">
    <citation type="journal article" date="2006" name="Nature">
        <title>Deciphering the evolution and metabolism of an anammox bacterium from a community genome.</title>
        <authorList>
            <person name="Strous M."/>
            <person name="Pelletier E."/>
            <person name="Mangenot S."/>
            <person name="Rattei T."/>
            <person name="Lehner A."/>
            <person name="Taylor M.W."/>
            <person name="Horn M."/>
            <person name="Daims H."/>
            <person name="Bartol-Mavel D."/>
            <person name="Wincker P."/>
            <person name="Barbe V."/>
            <person name="Fonknechten N."/>
            <person name="Vallenet D."/>
            <person name="Segurens B."/>
            <person name="Schenowitz-Truong C."/>
            <person name="Medigue C."/>
            <person name="Collingro A."/>
            <person name="Snel B."/>
            <person name="Dutilh B.E."/>
            <person name="OpDenCamp H.J.M."/>
            <person name="vanDerDrift C."/>
            <person name="Cirpus I."/>
            <person name="vanDePas-Schoonen K.T."/>
            <person name="Harhangi H.R."/>
            <person name="vanNiftrik L."/>
            <person name="Schmid M."/>
            <person name="Keltjens J."/>
            <person name="vanDeVossenberg J."/>
            <person name="Kartal B."/>
            <person name="Meier H."/>
            <person name="Frishman D."/>
            <person name="Huynen M.A."/>
            <person name="Mewes H."/>
            <person name="Weissenbach J."/>
            <person name="Jetten M.S.M."/>
            <person name="Wagner M."/>
            <person name="LePaslier D."/>
        </authorList>
    </citation>
    <scope>NUCLEOTIDE SEQUENCE</scope>
</reference>
<reference evidence="4" key="4">
    <citation type="submission" date="2017-10" db="EMBL/GenBank/DDBJ databases">
        <authorList>
            <person name="Banno H."/>
            <person name="Chua N.-H."/>
        </authorList>
    </citation>
    <scope>NUCLEOTIDE SEQUENCE [LARGE SCALE GENOMIC DNA]</scope>
    <source>
        <strain evidence="4">Kuenenia_mbr1_ru-nijmegen</strain>
    </source>
</reference>
<reference evidence="2" key="2">
    <citation type="submission" date="2006-01" db="EMBL/GenBank/DDBJ databases">
        <authorList>
            <person name="Genoscope"/>
        </authorList>
    </citation>
    <scope>NUCLEOTIDE SEQUENCE</scope>
</reference>
<reference evidence="3 6" key="5">
    <citation type="submission" date="2020-02" db="EMBL/GenBank/DDBJ databases">
        <title>Newly sequenced genome of strain CSTR1 showed variability in Candidatus Kuenenia stuttgartiensis genomes.</title>
        <authorList>
            <person name="Ding C."/>
            <person name="Adrian L."/>
        </authorList>
    </citation>
    <scope>NUCLEOTIDE SEQUENCE [LARGE SCALE GENOMIC DNA]</scope>
    <source>
        <strain evidence="3 6">CSTR1</strain>
    </source>
</reference>
<sequence length="259" mass="30489">MGTHNKMDFYDSLAVLGALAWLVPLISWIRNLLLKPNLSIISHKELEIGYSIDGPILNINLAFSVEKKEALIKKIDIILRHENNETHQFLWDWFEEQFLQMEISDPDLGSMPFKKTQKAIAIKVLTDTLIERKFGFQKEEFKEAYNKLFNSTNEIYNNIYQSSAGIDSFKISKEYNEFLDYFKNSFIWKVGKYSAKIKVYIEHVVKPFEHDLNFQLTNLELKGLETNINTCQKTIKNHYTKEDPDYKADWKLVNPYKIE</sequence>
<evidence type="ECO:0000313" key="4">
    <source>
        <dbReference type="EMBL" id="SOH05645.1"/>
    </source>
</evidence>
<keyword evidence="5" id="KW-1185">Reference proteome</keyword>
<proteinExistence type="predicted"/>
<dbReference type="Proteomes" id="UP000221734">
    <property type="component" value="Chromosome Kuenenia_stuttgartiensis_MBR1"/>
</dbReference>